<feature type="compositionally biased region" description="Basic and acidic residues" evidence="1">
    <location>
        <begin position="232"/>
        <end position="246"/>
    </location>
</feature>
<feature type="region of interest" description="Disordered" evidence="1">
    <location>
        <begin position="115"/>
        <end position="258"/>
    </location>
</feature>
<keyword evidence="3" id="KW-1185">Reference proteome</keyword>
<feature type="region of interest" description="Disordered" evidence="1">
    <location>
        <begin position="271"/>
        <end position="319"/>
    </location>
</feature>
<feature type="compositionally biased region" description="Basic and acidic residues" evidence="1">
    <location>
        <begin position="180"/>
        <end position="200"/>
    </location>
</feature>
<feature type="compositionally biased region" description="Basic residues" evidence="1">
    <location>
        <begin position="47"/>
        <end position="71"/>
    </location>
</feature>
<organism evidence="2 3">
    <name type="scientific">Aristolochia fimbriata</name>
    <name type="common">White veined hardy Dutchman's pipe vine</name>
    <dbReference type="NCBI Taxonomy" id="158543"/>
    <lineage>
        <taxon>Eukaryota</taxon>
        <taxon>Viridiplantae</taxon>
        <taxon>Streptophyta</taxon>
        <taxon>Embryophyta</taxon>
        <taxon>Tracheophyta</taxon>
        <taxon>Spermatophyta</taxon>
        <taxon>Magnoliopsida</taxon>
        <taxon>Magnoliidae</taxon>
        <taxon>Piperales</taxon>
        <taxon>Aristolochiaceae</taxon>
        <taxon>Aristolochia</taxon>
    </lineage>
</organism>
<dbReference type="Proteomes" id="UP000825729">
    <property type="component" value="Unassembled WGS sequence"/>
</dbReference>
<name>A0AAV7EWB8_ARIFI</name>
<dbReference type="AlphaFoldDB" id="A0AAV7EWB8"/>
<comment type="caution">
    <text evidence="2">The sequence shown here is derived from an EMBL/GenBank/DDBJ whole genome shotgun (WGS) entry which is preliminary data.</text>
</comment>
<evidence type="ECO:0000313" key="2">
    <source>
        <dbReference type="EMBL" id="KAG9452171.1"/>
    </source>
</evidence>
<feature type="compositionally biased region" description="Basic and acidic residues" evidence="1">
    <location>
        <begin position="115"/>
        <end position="155"/>
    </location>
</feature>
<feature type="compositionally biased region" description="Basic and acidic residues" evidence="1">
    <location>
        <begin position="452"/>
        <end position="462"/>
    </location>
</feature>
<feature type="region of interest" description="Disordered" evidence="1">
    <location>
        <begin position="1"/>
        <end position="92"/>
    </location>
</feature>
<protein>
    <submittedName>
        <fullName evidence="2">Uncharacterized protein</fullName>
    </submittedName>
</protein>
<sequence>MRGEESLTLREPSRTVSGDPCRLSGKRPVREGDSDDSQKSEYEQKRQLGRKRKLRNGKKIKGSGRKKKKSRKVEEDNENFFRGGTGQDPKHGIFLSSRDFGFYVADDREFIRRTKGRSWESDGGERNMTRAGEEERRPARNEAVERMGDGPEGGKGHSPTLQRRRLLQNPMHHPSSLSVKPEERSIDRSKIKMGADRDRTVPPNGLRSRSKNRNHFNLLADRITTAPSSSSRSERGREGREGREGSEGGPRSARVMGAVGDACPGTVAVERTTETSPPDSGPRLSPDRQTHTARTVEPTRLRRCSSCPPTSPTPSLNATHEWSTLDKGFAGVDALIMSYRLLSAGAGLRSLNSHGFFPRCARAHAMGSSFLGVFTRFQWVTVPKELKLKIIDSSSVKSREEVRDYRVGKSNWKGTDWGVLMKAERSEKHSGPLLIAAKGELRRPQVGVEEEEPKKTNLDSKLDPILIH</sequence>
<dbReference type="EMBL" id="JAINDJ010000003">
    <property type="protein sequence ID" value="KAG9452171.1"/>
    <property type="molecule type" value="Genomic_DNA"/>
</dbReference>
<gene>
    <name evidence="2" type="ORF">H6P81_005075</name>
</gene>
<feature type="region of interest" description="Disordered" evidence="1">
    <location>
        <begin position="442"/>
        <end position="468"/>
    </location>
</feature>
<evidence type="ECO:0000313" key="3">
    <source>
        <dbReference type="Proteomes" id="UP000825729"/>
    </source>
</evidence>
<accession>A0AAV7EWB8</accession>
<evidence type="ECO:0000256" key="1">
    <source>
        <dbReference type="SAM" id="MobiDB-lite"/>
    </source>
</evidence>
<feature type="compositionally biased region" description="Basic and acidic residues" evidence="1">
    <location>
        <begin position="1"/>
        <end position="13"/>
    </location>
</feature>
<proteinExistence type="predicted"/>
<reference evidence="2 3" key="1">
    <citation type="submission" date="2021-07" db="EMBL/GenBank/DDBJ databases">
        <title>The Aristolochia fimbriata genome: insights into angiosperm evolution, floral development and chemical biosynthesis.</title>
        <authorList>
            <person name="Jiao Y."/>
        </authorList>
    </citation>
    <scope>NUCLEOTIDE SEQUENCE [LARGE SCALE GENOMIC DNA]</scope>
    <source>
        <strain evidence="2">IBCAS-2021</strain>
        <tissue evidence="2">Leaf</tissue>
    </source>
</reference>
<feature type="compositionally biased region" description="Basic and acidic residues" evidence="1">
    <location>
        <begin position="28"/>
        <end position="46"/>
    </location>
</feature>